<evidence type="ECO:0000256" key="3">
    <source>
        <dbReference type="ARBA" id="ARBA00022840"/>
    </source>
</evidence>
<dbReference type="Pfam" id="PF02626">
    <property type="entry name" value="CT_A_B"/>
    <property type="match status" value="1"/>
</dbReference>
<dbReference type="InterPro" id="IPR003778">
    <property type="entry name" value="CT_A_B"/>
</dbReference>
<dbReference type="InterPro" id="IPR029000">
    <property type="entry name" value="Cyclophilin-like_dom_sf"/>
</dbReference>
<reference evidence="5 6" key="1">
    <citation type="submission" date="2020-09" db="EMBL/GenBank/DDBJ databases">
        <title>Echinicola sp. CAU 1574 isolated from sand of Sido Beach.</title>
        <authorList>
            <person name="Kim W."/>
        </authorList>
    </citation>
    <scope>NUCLEOTIDE SEQUENCE [LARGE SCALE GENOMIC DNA]</scope>
    <source>
        <strain evidence="5 6">CAU 1574</strain>
    </source>
</reference>
<dbReference type="InterPro" id="IPR052708">
    <property type="entry name" value="PxpC"/>
</dbReference>
<evidence type="ECO:0000313" key="5">
    <source>
        <dbReference type="EMBL" id="MBD8490522.1"/>
    </source>
</evidence>
<accession>A0ABR9AP10</accession>
<dbReference type="PANTHER" id="PTHR43309">
    <property type="entry name" value="5-OXOPROLINASE SUBUNIT C"/>
    <property type="match status" value="1"/>
</dbReference>
<evidence type="ECO:0000256" key="1">
    <source>
        <dbReference type="ARBA" id="ARBA00022741"/>
    </source>
</evidence>
<gene>
    <name evidence="5" type="ORF">IFO69_17350</name>
</gene>
<name>A0ABR9AP10_9BACT</name>
<keyword evidence="3" id="KW-0067">ATP-binding</keyword>
<protein>
    <submittedName>
        <fullName evidence="5">Biotin-dependent carboxyltransferase family protein</fullName>
    </submittedName>
</protein>
<organism evidence="5 6">
    <name type="scientific">Echinicola arenosa</name>
    <dbReference type="NCBI Taxonomy" id="2774144"/>
    <lineage>
        <taxon>Bacteria</taxon>
        <taxon>Pseudomonadati</taxon>
        <taxon>Bacteroidota</taxon>
        <taxon>Cytophagia</taxon>
        <taxon>Cytophagales</taxon>
        <taxon>Cyclobacteriaceae</taxon>
        <taxon>Echinicola</taxon>
    </lineage>
</organism>
<evidence type="ECO:0000259" key="4">
    <source>
        <dbReference type="SMART" id="SM00797"/>
    </source>
</evidence>
<dbReference type="Gene3D" id="2.40.100.10">
    <property type="entry name" value="Cyclophilin-like"/>
    <property type="match status" value="1"/>
</dbReference>
<feature type="domain" description="Carboxyltransferase" evidence="4">
    <location>
        <begin position="29"/>
        <end position="289"/>
    </location>
</feature>
<evidence type="ECO:0000313" key="6">
    <source>
        <dbReference type="Proteomes" id="UP000647133"/>
    </source>
</evidence>
<dbReference type="RefSeq" id="WP_192011399.1">
    <property type="nucleotide sequence ID" value="NZ_JACYTQ010000007.1"/>
</dbReference>
<dbReference type="Proteomes" id="UP000647133">
    <property type="component" value="Unassembled WGS sequence"/>
</dbReference>
<proteinExistence type="predicted"/>
<dbReference type="PANTHER" id="PTHR43309:SF5">
    <property type="entry name" value="5-OXOPROLINASE SUBUNIT C"/>
    <property type="match status" value="1"/>
</dbReference>
<keyword evidence="6" id="KW-1185">Reference proteome</keyword>
<sequence length="289" mass="32102">MNISEGQIEVIKTGFYSSIQDLGRFGQGHWGIPAAGAMDRQSFALANHLLQNDPNDACLEMTMLGDELKFVGDTEIVLTGAEASIQLNGSKHPINKPVKIKNGDILKIGPFTTGFRMYLGIKGGFQSPCILKSRSWYKGITENFRLKKRALLPYKTYQSKENSSYAKVAIDESLLKNKTLDVYAGPEAEKLPRSTFEQLFEKYFHLSAQQNRMGIQLKEPLINELKEILTAPVYPGTVQLTPGGKLLVLMRDAQVTGGYPRILQLSQAAISCLAQKKQGESIRFNLIDT</sequence>
<keyword evidence="2" id="KW-0378">Hydrolase</keyword>
<evidence type="ECO:0000256" key="2">
    <source>
        <dbReference type="ARBA" id="ARBA00022801"/>
    </source>
</evidence>
<comment type="caution">
    <text evidence="5">The sequence shown here is derived from an EMBL/GenBank/DDBJ whole genome shotgun (WGS) entry which is preliminary data.</text>
</comment>
<keyword evidence="1" id="KW-0547">Nucleotide-binding</keyword>
<dbReference type="EMBL" id="JACYTQ010000007">
    <property type="protein sequence ID" value="MBD8490522.1"/>
    <property type="molecule type" value="Genomic_DNA"/>
</dbReference>
<dbReference type="SMART" id="SM00797">
    <property type="entry name" value="AHS2"/>
    <property type="match status" value="1"/>
</dbReference>